<keyword evidence="1" id="KW-0812">Transmembrane</keyword>
<comment type="caution">
    <text evidence="2">The sequence shown here is derived from an EMBL/GenBank/DDBJ whole genome shotgun (WGS) entry which is preliminary data.</text>
</comment>
<sequence>MDSNRLKLLEKRYWAGESSLDEEHELKEAVRNDADGVSFELVSLFQEIAQNKDQILDADFDSDFWQKANNEKGKGGARIFTLSLFMRYAAVGIILFGITFALWNIVLKDEPVEAIAQTEMTTGDTYNDPQVAFEETKRALLFASEKLNKGKEPIKEIKRFYNAKVSIAGMQTDSMNTKKKTK</sequence>
<dbReference type="Proteomes" id="UP000486602">
    <property type="component" value="Unassembled WGS sequence"/>
</dbReference>
<dbReference type="AlphaFoldDB" id="A0A7K3WVT9"/>
<gene>
    <name evidence="2" type="ORF">G3O08_19875</name>
</gene>
<evidence type="ECO:0000313" key="3">
    <source>
        <dbReference type="Proteomes" id="UP000486602"/>
    </source>
</evidence>
<reference evidence="2 3" key="1">
    <citation type="submission" date="2020-02" db="EMBL/GenBank/DDBJ databases">
        <title>Out from the shadows clarifying the taxonomy of the family Cryomorphaceae and related taxa by utilizing the GTDB taxonomic framework.</title>
        <authorList>
            <person name="Bowman J.P."/>
        </authorList>
    </citation>
    <scope>NUCLEOTIDE SEQUENCE [LARGE SCALE GENOMIC DNA]</scope>
    <source>
        <strain evidence="2 3">QSSC 1-22</strain>
    </source>
</reference>
<dbReference type="EMBL" id="JAAGVY010000076">
    <property type="protein sequence ID" value="NEN25753.1"/>
    <property type="molecule type" value="Genomic_DNA"/>
</dbReference>
<evidence type="ECO:0000313" key="2">
    <source>
        <dbReference type="EMBL" id="NEN25753.1"/>
    </source>
</evidence>
<keyword evidence="1" id="KW-1133">Transmembrane helix</keyword>
<accession>A0A7K3WVT9</accession>
<keyword evidence="3" id="KW-1185">Reference proteome</keyword>
<keyword evidence="1" id="KW-0472">Membrane</keyword>
<dbReference type="RefSeq" id="WP_163287199.1">
    <property type="nucleotide sequence ID" value="NZ_JAAGVY010000076.1"/>
</dbReference>
<evidence type="ECO:0000256" key="1">
    <source>
        <dbReference type="SAM" id="Phobius"/>
    </source>
</evidence>
<proteinExistence type="predicted"/>
<organism evidence="2 3">
    <name type="scientific">Cryomorpha ignava</name>
    <dbReference type="NCBI Taxonomy" id="101383"/>
    <lineage>
        <taxon>Bacteria</taxon>
        <taxon>Pseudomonadati</taxon>
        <taxon>Bacteroidota</taxon>
        <taxon>Flavobacteriia</taxon>
        <taxon>Flavobacteriales</taxon>
        <taxon>Cryomorphaceae</taxon>
        <taxon>Cryomorpha</taxon>
    </lineage>
</organism>
<feature type="transmembrane region" description="Helical" evidence="1">
    <location>
        <begin position="84"/>
        <end position="106"/>
    </location>
</feature>
<protein>
    <submittedName>
        <fullName evidence="2">Uncharacterized protein</fullName>
    </submittedName>
</protein>
<name>A0A7K3WVT9_9FLAO</name>